<dbReference type="EMBL" id="FJUX01000106">
    <property type="protein sequence ID" value="CZT08696.1"/>
    <property type="molecule type" value="Genomic_DNA"/>
</dbReference>
<protein>
    <recommendedName>
        <fullName evidence="1">Glycosyltransferase family 28 N-terminal domain-containing protein</fullName>
    </recommendedName>
</protein>
<name>A0A1E1LDT9_9HELO</name>
<evidence type="ECO:0000313" key="2">
    <source>
        <dbReference type="EMBL" id="CZT08696.1"/>
    </source>
</evidence>
<dbReference type="PANTHER" id="PTHR48050:SF13">
    <property type="entry name" value="STEROL 3-BETA-GLUCOSYLTRANSFERASE UGT80A2"/>
    <property type="match status" value="1"/>
</dbReference>
<gene>
    <name evidence="2" type="ORF">RAG0_13715</name>
</gene>
<accession>A0A1E1LDT9</accession>
<evidence type="ECO:0000313" key="3">
    <source>
        <dbReference type="Proteomes" id="UP000178912"/>
    </source>
</evidence>
<dbReference type="Pfam" id="PF03033">
    <property type="entry name" value="Glyco_transf_28"/>
    <property type="match status" value="1"/>
</dbReference>
<dbReference type="InterPro" id="IPR050426">
    <property type="entry name" value="Glycosyltransferase_28"/>
</dbReference>
<dbReference type="PANTHER" id="PTHR48050">
    <property type="entry name" value="STEROL 3-BETA-GLUCOSYLTRANSFERASE"/>
    <property type="match status" value="1"/>
</dbReference>
<dbReference type="GO" id="GO:0005975">
    <property type="term" value="P:carbohydrate metabolic process"/>
    <property type="evidence" value="ECO:0007669"/>
    <property type="project" value="InterPro"/>
</dbReference>
<reference evidence="3" key="1">
    <citation type="submission" date="2016-03" db="EMBL/GenBank/DDBJ databases">
        <authorList>
            <person name="Guldener U."/>
        </authorList>
    </citation>
    <scope>NUCLEOTIDE SEQUENCE [LARGE SCALE GENOMIC DNA]</scope>
    <source>
        <strain evidence="3">04CH-RAC-A.6.1</strain>
    </source>
</reference>
<dbReference type="InterPro" id="IPR004276">
    <property type="entry name" value="GlycoTrans_28_N"/>
</dbReference>
<keyword evidence="3" id="KW-1185">Reference proteome</keyword>
<sequence>MAPRSHDYPLETDQIQRSILKQAQPAASAQDDQTAYPRRVYGTPLQDTDVPSLESAGVSIHPSAYGDAYGEIGDRKSGLGAPVTDDGRVNNRINRFNRGLSRVFTPALRQKVEVVDENSSSPLPYIPTSIGGSEGVPPPPPLNMVVQVVGSREDVPPFIALRKVLKETCGHRVWLATHPNFKDFVENNGLEFYSIGGDPSWLMAFMVKNPSLMPGFRSVLSGDVHERRKDVAEYFQVY</sequence>
<dbReference type="AlphaFoldDB" id="A0A1E1LDT9"/>
<feature type="domain" description="Glycosyltransferase family 28 N-terminal" evidence="1">
    <location>
        <begin position="145"/>
        <end position="211"/>
    </location>
</feature>
<dbReference type="SUPFAM" id="SSF53756">
    <property type="entry name" value="UDP-Glycosyltransferase/glycogen phosphorylase"/>
    <property type="match status" value="1"/>
</dbReference>
<dbReference type="GO" id="GO:0016758">
    <property type="term" value="F:hexosyltransferase activity"/>
    <property type="evidence" value="ECO:0007669"/>
    <property type="project" value="InterPro"/>
</dbReference>
<organism evidence="2 3">
    <name type="scientific">Rhynchosporium agropyri</name>
    <dbReference type="NCBI Taxonomy" id="914238"/>
    <lineage>
        <taxon>Eukaryota</taxon>
        <taxon>Fungi</taxon>
        <taxon>Dikarya</taxon>
        <taxon>Ascomycota</taxon>
        <taxon>Pezizomycotina</taxon>
        <taxon>Leotiomycetes</taxon>
        <taxon>Helotiales</taxon>
        <taxon>Ploettnerulaceae</taxon>
        <taxon>Rhynchosporium</taxon>
    </lineage>
</organism>
<dbReference type="OrthoDB" id="5835829at2759"/>
<proteinExistence type="predicted"/>
<dbReference type="Proteomes" id="UP000178912">
    <property type="component" value="Unassembled WGS sequence"/>
</dbReference>
<dbReference type="Gene3D" id="3.40.50.2000">
    <property type="entry name" value="Glycogen Phosphorylase B"/>
    <property type="match status" value="1"/>
</dbReference>
<evidence type="ECO:0000259" key="1">
    <source>
        <dbReference type="Pfam" id="PF03033"/>
    </source>
</evidence>